<name>A0ABP6YDU9_9PSEU</name>
<evidence type="ECO:0000313" key="6">
    <source>
        <dbReference type="Proteomes" id="UP001500689"/>
    </source>
</evidence>
<sequence>MPAKNSRLYVGGRWLDTPATFPVEDPATGEPIAEAADATPEHALAALDAAHAAQAELAASSPRTRSGWLLAAFDAVVARTEEFAETITRETGKPLAQSRGELAYGAEFLRWFAEQATQLHGDFVVSPDGGSRILTTHRPVGPALLITPWNFPLAMLTRKLGAALAAGCPTLLKPAEQTPLTAVLLTEVLAGLGLPAGAVNLLTTTRAPELSAALMADDRLRKVSFTGSTAVGSALIRQSAQHVQRTSMELGGNAPFLVFDDADLDTALDAAMLAKFRNGGESCVAANRFLVHRSIAREFTERFTQRVRELVPGNGFDPSSTVGPLIDARQRDKVHELVRDAVAGGAEAVTGGGPVAGPGYFFEPTVLTGVGAGQRVLQEEIFGPVAPITVFDTEAEALELANATRYGLVAFVCTRDVSRAVRVAEACETGMVGINRGIVSEPAAPFGGVKASGLGREGGRSGIGEYLETGYFALGR</sequence>
<dbReference type="EMBL" id="BAAAZN010000025">
    <property type="protein sequence ID" value="GAA3580972.1"/>
    <property type="molecule type" value="Genomic_DNA"/>
</dbReference>
<evidence type="ECO:0000256" key="2">
    <source>
        <dbReference type="PROSITE-ProRule" id="PRU10007"/>
    </source>
</evidence>
<dbReference type="Proteomes" id="UP001500689">
    <property type="component" value="Unassembled WGS sequence"/>
</dbReference>
<dbReference type="InterPro" id="IPR016161">
    <property type="entry name" value="Ald_DH/histidinol_DH"/>
</dbReference>
<dbReference type="PANTHER" id="PTHR43353:SF5">
    <property type="entry name" value="SUCCINATE-SEMIALDEHYDE DEHYDROGENASE, MITOCHONDRIAL"/>
    <property type="match status" value="1"/>
</dbReference>
<dbReference type="RefSeq" id="WP_344868303.1">
    <property type="nucleotide sequence ID" value="NZ_BAAAZN010000025.1"/>
</dbReference>
<dbReference type="PROSITE" id="PS00687">
    <property type="entry name" value="ALDEHYDE_DEHYDR_GLU"/>
    <property type="match status" value="1"/>
</dbReference>
<dbReference type="InterPro" id="IPR016162">
    <property type="entry name" value="Ald_DH_N"/>
</dbReference>
<evidence type="ECO:0000256" key="3">
    <source>
        <dbReference type="RuleBase" id="RU003345"/>
    </source>
</evidence>
<gene>
    <name evidence="5" type="ORF">GCM10022222_77080</name>
</gene>
<dbReference type="SUPFAM" id="SSF53720">
    <property type="entry name" value="ALDH-like"/>
    <property type="match status" value="1"/>
</dbReference>
<reference evidence="6" key="1">
    <citation type="journal article" date="2019" name="Int. J. Syst. Evol. Microbiol.">
        <title>The Global Catalogue of Microorganisms (GCM) 10K type strain sequencing project: providing services to taxonomists for standard genome sequencing and annotation.</title>
        <authorList>
            <consortium name="The Broad Institute Genomics Platform"/>
            <consortium name="The Broad Institute Genome Sequencing Center for Infectious Disease"/>
            <person name="Wu L."/>
            <person name="Ma J."/>
        </authorList>
    </citation>
    <scope>NUCLEOTIDE SEQUENCE [LARGE SCALE GENOMIC DNA]</scope>
    <source>
        <strain evidence="6">JCM 16898</strain>
    </source>
</reference>
<evidence type="ECO:0000256" key="1">
    <source>
        <dbReference type="ARBA" id="ARBA00023002"/>
    </source>
</evidence>
<dbReference type="PROSITE" id="PS00070">
    <property type="entry name" value="ALDEHYDE_DEHYDR_CYS"/>
    <property type="match status" value="1"/>
</dbReference>
<proteinExistence type="inferred from homology"/>
<feature type="domain" description="Aldehyde dehydrogenase" evidence="4">
    <location>
        <begin position="19"/>
        <end position="469"/>
    </location>
</feature>
<dbReference type="InterPro" id="IPR016160">
    <property type="entry name" value="Ald_DH_CS_CYS"/>
</dbReference>
<dbReference type="InterPro" id="IPR015590">
    <property type="entry name" value="Aldehyde_DH_dom"/>
</dbReference>
<dbReference type="Gene3D" id="3.40.605.10">
    <property type="entry name" value="Aldehyde Dehydrogenase, Chain A, domain 1"/>
    <property type="match status" value="1"/>
</dbReference>
<evidence type="ECO:0000259" key="4">
    <source>
        <dbReference type="Pfam" id="PF00171"/>
    </source>
</evidence>
<organism evidence="5 6">
    <name type="scientific">Amycolatopsis ultiminotia</name>
    <dbReference type="NCBI Taxonomy" id="543629"/>
    <lineage>
        <taxon>Bacteria</taxon>
        <taxon>Bacillati</taxon>
        <taxon>Actinomycetota</taxon>
        <taxon>Actinomycetes</taxon>
        <taxon>Pseudonocardiales</taxon>
        <taxon>Pseudonocardiaceae</taxon>
        <taxon>Amycolatopsis</taxon>
    </lineage>
</organism>
<accession>A0ABP6YDU9</accession>
<comment type="similarity">
    <text evidence="3">Belongs to the aldehyde dehydrogenase family.</text>
</comment>
<evidence type="ECO:0000313" key="5">
    <source>
        <dbReference type="EMBL" id="GAA3580972.1"/>
    </source>
</evidence>
<dbReference type="InterPro" id="IPR050740">
    <property type="entry name" value="Aldehyde_DH_Superfamily"/>
</dbReference>
<keyword evidence="6" id="KW-1185">Reference proteome</keyword>
<keyword evidence="1 3" id="KW-0560">Oxidoreductase</keyword>
<protein>
    <submittedName>
        <fullName evidence="5">NAD-dependent succinate-semialdehyde dehydrogenase</fullName>
    </submittedName>
</protein>
<dbReference type="CDD" id="cd07103">
    <property type="entry name" value="ALDH_F5_SSADH_GabD"/>
    <property type="match status" value="1"/>
</dbReference>
<dbReference type="Gene3D" id="3.40.309.10">
    <property type="entry name" value="Aldehyde Dehydrogenase, Chain A, domain 2"/>
    <property type="match status" value="1"/>
</dbReference>
<feature type="active site" evidence="2">
    <location>
        <position position="249"/>
    </location>
</feature>
<dbReference type="PANTHER" id="PTHR43353">
    <property type="entry name" value="SUCCINATE-SEMIALDEHYDE DEHYDROGENASE, MITOCHONDRIAL"/>
    <property type="match status" value="1"/>
</dbReference>
<dbReference type="Pfam" id="PF00171">
    <property type="entry name" value="Aldedh"/>
    <property type="match status" value="1"/>
</dbReference>
<dbReference type="InterPro" id="IPR016163">
    <property type="entry name" value="Ald_DH_C"/>
</dbReference>
<dbReference type="InterPro" id="IPR029510">
    <property type="entry name" value="Ald_DH_CS_GLU"/>
</dbReference>
<comment type="caution">
    <text evidence="5">The sequence shown here is derived from an EMBL/GenBank/DDBJ whole genome shotgun (WGS) entry which is preliminary data.</text>
</comment>